<feature type="domain" description="DUSAM" evidence="1">
    <location>
        <begin position="8"/>
        <end position="124"/>
    </location>
</feature>
<organism evidence="2 3">
    <name type="scientific">Stigmatella aurantiaca</name>
    <dbReference type="NCBI Taxonomy" id="41"/>
    <lineage>
        <taxon>Bacteria</taxon>
        <taxon>Pseudomonadati</taxon>
        <taxon>Myxococcota</taxon>
        <taxon>Myxococcia</taxon>
        <taxon>Myxococcales</taxon>
        <taxon>Cystobacterineae</taxon>
        <taxon>Archangiaceae</taxon>
        <taxon>Stigmatella</taxon>
    </lineage>
</organism>
<accession>A0A1H7YI30</accession>
<sequence length="264" mass="29536">MTDEDQLDWERIEELDRKVSVQGESLELSDETCAILRGGARLVAIRPEDTTEALREVVTAAHHLKEITRRLREGSARLGAADAQTDPLRDKGDFAGARRVLEDALAAEAVPFYREQLTGRIEDLATLETVFQTGHVTGDFHPWRQVRALSVRVQQGKPLELRDDLRGFLRQTAPSVAIGEAEVEEAFKTQEGTAALLAQMVQRIDDGKQRISQALYQMIRCQEVGELDGARQQMRDVLAVEVVPLYRRAAEENLASLEEPTPEP</sequence>
<dbReference type="OrthoDB" id="5502188at2"/>
<feature type="domain" description="DUSAM" evidence="1">
    <location>
        <begin position="143"/>
        <end position="256"/>
    </location>
</feature>
<name>A0A1H7YI30_STIAU</name>
<dbReference type="NCBIfam" id="TIGR02267">
    <property type="entry name" value="DUSAM domain"/>
    <property type="match status" value="2"/>
</dbReference>
<gene>
    <name evidence="2" type="ORF">SAMN05444354_11729</name>
</gene>
<evidence type="ECO:0000313" key="2">
    <source>
        <dbReference type="EMBL" id="SEM45613.1"/>
    </source>
</evidence>
<reference evidence="3" key="1">
    <citation type="submission" date="2016-10" db="EMBL/GenBank/DDBJ databases">
        <authorList>
            <person name="Varghese N."/>
            <person name="Submissions S."/>
        </authorList>
    </citation>
    <scope>NUCLEOTIDE SEQUENCE [LARGE SCALE GENOMIC DNA]</scope>
    <source>
        <strain evidence="3">DSM 17044</strain>
    </source>
</reference>
<evidence type="ECO:0000313" key="3">
    <source>
        <dbReference type="Proteomes" id="UP000182719"/>
    </source>
</evidence>
<protein>
    <submittedName>
        <fullName evidence="2">DUSAM domain-containing protein</fullName>
    </submittedName>
</protein>
<dbReference type="AlphaFoldDB" id="A0A1H7YI30"/>
<dbReference type="Proteomes" id="UP000182719">
    <property type="component" value="Unassembled WGS sequence"/>
</dbReference>
<evidence type="ECO:0000259" key="1">
    <source>
        <dbReference type="Pfam" id="PF09543"/>
    </source>
</evidence>
<dbReference type="Pfam" id="PF09543">
    <property type="entry name" value="DUF2379"/>
    <property type="match status" value="2"/>
</dbReference>
<proteinExistence type="predicted"/>
<dbReference type="EMBL" id="FOAP01000017">
    <property type="protein sequence ID" value="SEM45613.1"/>
    <property type="molecule type" value="Genomic_DNA"/>
</dbReference>
<dbReference type="InterPro" id="IPR011753">
    <property type="entry name" value="DUSAM_dom"/>
</dbReference>
<dbReference type="RefSeq" id="WP_075009381.1">
    <property type="nucleotide sequence ID" value="NZ_FOAP01000017.1"/>
</dbReference>
<keyword evidence="3" id="KW-1185">Reference proteome</keyword>